<keyword evidence="1" id="KW-0472">Membrane</keyword>
<feature type="transmembrane region" description="Helical" evidence="1">
    <location>
        <begin position="101"/>
        <end position="121"/>
    </location>
</feature>
<organism evidence="2 3">
    <name type="scientific">Aestuariibaculum suncheonense</name>
    <dbReference type="NCBI Taxonomy" id="1028745"/>
    <lineage>
        <taxon>Bacteria</taxon>
        <taxon>Pseudomonadati</taxon>
        <taxon>Bacteroidota</taxon>
        <taxon>Flavobacteriia</taxon>
        <taxon>Flavobacteriales</taxon>
        <taxon>Flavobacteriaceae</taxon>
    </lineage>
</organism>
<evidence type="ECO:0000313" key="3">
    <source>
        <dbReference type="Proteomes" id="UP000602057"/>
    </source>
</evidence>
<reference evidence="2" key="1">
    <citation type="journal article" date="2013" name="Int. J. Syst. Evol. Microbiol.">
        <title>Aestuariibaculum suncheonense gen. nov., sp. nov., a marine bacterium of the family Flavobacteriaceae isolated from a tidal flat and emended descriptions of the genera Gaetbulibacter and Tamlana.</title>
        <authorList>
            <person name="Jeong S.H."/>
            <person name="Park M.S."/>
            <person name="Jin H.M."/>
            <person name="Lee K."/>
            <person name="Park W."/>
            <person name="Jeon C.O."/>
        </authorList>
    </citation>
    <scope>NUCLEOTIDE SEQUENCE</scope>
    <source>
        <strain evidence="2">SC17</strain>
    </source>
</reference>
<keyword evidence="1" id="KW-1133">Transmembrane helix</keyword>
<keyword evidence="1" id="KW-0812">Transmembrane</keyword>
<comment type="caution">
    <text evidence="2">The sequence shown here is derived from an EMBL/GenBank/DDBJ whole genome shotgun (WGS) entry which is preliminary data.</text>
</comment>
<name>A0A8J6QMB2_9FLAO</name>
<gene>
    <name evidence="2" type="ORF">ICJ84_14890</name>
</gene>
<proteinExistence type="predicted"/>
<protein>
    <submittedName>
        <fullName evidence="2">Uncharacterized protein</fullName>
    </submittedName>
</protein>
<keyword evidence="3" id="KW-1185">Reference proteome</keyword>
<evidence type="ECO:0000256" key="1">
    <source>
        <dbReference type="SAM" id="Phobius"/>
    </source>
</evidence>
<feature type="transmembrane region" description="Helical" evidence="1">
    <location>
        <begin position="69"/>
        <end position="89"/>
    </location>
</feature>
<reference evidence="2" key="2">
    <citation type="submission" date="2020-09" db="EMBL/GenBank/DDBJ databases">
        <authorList>
            <person name="Wu Z."/>
        </authorList>
    </citation>
    <scope>NUCLEOTIDE SEQUENCE</scope>
    <source>
        <strain evidence="2">SC17</strain>
    </source>
</reference>
<sequence length="134" mass="15187">MSLKILKILTVISFLLITWSGPHIGGPFGLYLILGLLGNISSIIQAGVILVILILFLYSSYKSFHKYDLYLFLVGGVILMIPICSHINTVFTHYKNKGDNVFFLTLIPFLLLYGITLLKIYKQKMKFNSNDNKI</sequence>
<evidence type="ECO:0000313" key="2">
    <source>
        <dbReference type="EMBL" id="MBD0836721.1"/>
    </source>
</evidence>
<accession>A0A8J6QMB2</accession>
<feature type="transmembrane region" description="Helical" evidence="1">
    <location>
        <begin position="30"/>
        <end position="57"/>
    </location>
</feature>
<dbReference type="Proteomes" id="UP000602057">
    <property type="component" value="Unassembled WGS sequence"/>
</dbReference>
<dbReference type="RefSeq" id="WP_188217217.1">
    <property type="nucleotide sequence ID" value="NZ_BAABGH010000017.1"/>
</dbReference>
<dbReference type="EMBL" id="JACVXC010000007">
    <property type="protein sequence ID" value="MBD0836721.1"/>
    <property type="molecule type" value="Genomic_DNA"/>
</dbReference>
<dbReference type="AlphaFoldDB" id="A0A8J6QMB2"/>